<dbReference type="AlphaFoldDB" id="H2XUN8"/>
<dbReference type="SMART" id="SM00192">
    <property type="entry name" value="LDLa"/>
    <property type="match status" value="4"/>
</dbReference>
<dbReference type="PROSITE" id="PS01209">
    <property type="entry name" value="LDLRA_1"/>
    <property type="match status" value="3"/>
</dbReference>
<dbReference type="GO" id="GO:0016020">
    <property type="term" value="C:membrane"/>
    <property type="evidence" value="ECO:0007669"/>
    <property type="project" value="UniProtKB-SubCell"/>
</dbReference>
<reference evidence="13" key="1">
    <citation type="journal article" date="2002" name="Science">
        <title>The draft genome of Ciona intestinalis: insights into chordate and vertebrate origins.</title>
        <authorList>
            <person name="Dehal P."/>
            <person name="Satou Y."/>
            <person name="Campbell R.K."/>
            <person name="Chapman J."/>
            <person name="Degnan B."/>
            <person name="De Tomaso A."/>
            <person name="Davidson B."/>
            <person name="Di Gregorio A."/>
            <person name="Gelpke M."/>
            <person name="Goodstein D.M."/>
            <person name="Harafuji N."/>
            <person name="Hastings K.E."/>
            <person name="Ho I."/>
            <person name="Hotta K."/>
            <person name="Huang W."/>
            <person name="Kawashima T."/>
            <person name="Lemaire P."/>
            <person name="Martinez D."/>
            <person name="Meinertzhagen I.A."/>
            <person name="Necula S."/>
            <person name="Nonaka M."/>
            <person name="Putnam N."/>
            <person name="Rash S."/>
            <person name="Saiga H."/>
            <person name="Satake M."/>
            <person name="Terry A."/>
            <person name="Yamada L."/>
            <person name="Wang H.G."/>
            <person name="Awazu S."/>
            <person name="Azumi K."/>
            <person name="Boore J."/>
            <person name="Branno M."/>
            <person name="Chin-Bow S."/>
            <person name="DeSantis R."/>
            <person name="Doyle S."/>
            <person name="Francino P."/>
            <person name="Keys D.N."/>
            <person name="Haga S."/>
            <person name="Hayashi H."/>
            <person name="Hino K."/>
            <person name="Imai K.S."/>
            <person name="Inaba K."/>
            <person name="Kano S."/>
            <person name="Kobayashi K."/>
            <person name="Kobayashi M."/>
            <person name="Lee B.I."/>
            <person name="Makabe K.W."/>
            <person name="Manohar C."/>
            <person name="Matassi G."/>
            <person name="Medina M."/>
            <person name="Mochizuki Y."/>
            <person name="Mount S."/>
            <person name="Morishita T."/>
            <person name="Miura S."/>
            <person name="Nakayama A."/>
            <person name="Nishizaka S."/>
            <person name="Nomoto H."/>
            <person name="Ohta F."/>
            <person name="Oishi K."/>
            <person name="Rigoutsos I."/>
            <person name="Sano M."/>
            <person name="Sasaki A."/>
            <person name="Sasakura Y."/>
            <person name="Shoguchi E."/>
            <person name="Shin-i T."/>
            <person name="Spagnuolo A."/>
            <person name="Stainier D."/>
            <person name="Suzuki M.M."/>
            <person name="Tassy O."/>
            <person name="Takatori N."/>
            <person name="Tokuoka M."/>
            <person name="Yagi K."/>
            <person name="Yoshizaki F."/>
            <person name="Wada S."/>
            <person name="Zhang C."/>
            <person name="Hyatt P.D."/>
            <person name="Larimer F."/>
            <person name="Detter C."/>
            <person name="Doggett N."/>
            <person name="Glavina T."/>
            <person name="Hawkins T."/>
            <person name="Richardson P."/>
            <person name="Lucas S."/>
            <person name="Kohara Y."/>
            <person name="Levine M."/>
            <person name="Satoh N."/>
            <person name="Rokhsar D.S."/>
        </authorList>
    </citation>
    <scope>NUCLEOTIDE SEQUENCE [LARGE SCALE GENOMIC DNA]</scope>
</reference>
<evidence type="ECO:0000256" key="6">
    <source>
        <dbReference type="ARBA" id="ARBA00023157"/>
    </source>
</evidence>
<feature type="region of interest" description="Disordered" evidence="10">
    <location>
        <begin position="182"/>
        <end position="203"/>
    </location>
</feature>
<dbReference type="Gene3D" id="4.10.400.10">
    <property type="entry name" value="Low-density Lipoprotein Receptor"/>
    <property type="match status" value="4"/>
</dbReference>
<dbReference type="HOGENOM" id="CLU_085098_1_2_1"/>
<feature type="disulfide bond" evidence="9">
    <location>
        <begin position="159"/>
        <end position="177"/>
    </location>
</feature>
<dbReference type="Pfam" id="PF00057">
    <property type="entry name" value="Ldl_recept_a"/>
    <property type="match status" value="4"/>
</dbReference>
<keyword evidence="8" id="KW-0325">Glycoprotein</keyword>
<dbReference type="InterPro" id="IPR002172">
    <property type="entry name" value="LDrepeatLR_classA_rpt"/>
</dbReference>
<keyword evidence="4" id="KW-1133">Transmembrane helix</keyword>
<dbReference type="GeneTree" id="ENSGT00940000164512"/>
<accession>H2XUN8</accession>
<feature type="chain" id="PRO_5003577495" evidence="11">
    <location>
        <begin position="26"/>
        <end position="203"/>
    </location>
</feature>
<evidence type="ECO:0000313" key="13">
    <source>
        <dbReference type="Proteomes" id="UP000008144"/>
    </source>
</evidence>
<reference evidence="12" key="2">
    <citation type="journal article" date="2008" name="Genome Biol.">
        <title>Improved genome assembly and evidence-based global gene model set for the chordate Ciona intestinalis: new insight into intron and operon populations.</title>
        <authorList>
            <person name="Satou Y."/>
            <person name="Mineta K."/>
            <person name="Ogasawara M."/>
            <person name="Sasakura Y."/>
            <person name="Shoguchi E."/>
            <person name="Ueno K."/>
            <person name="Yamada L."/>
            <person name="Matsumoto J."/>
            <person name="Wasserscheid J."/>
            <person name="Dewar K."/>
            <person name="Wiley G.B."/>
            <person name="Macmil S.L."/>
            <person name="Roe B.A."/>
            <person name="Zeller R.W."/>
            <person name="Hastings K.E."/>
            <person name="Lemaire P."/>
            <person name="Lindquist E."/>
            <person name="Endo T."/>
            <person name="Hotta K."/>
            <person name="Inaba K."/>
        </authorList>
    </citation>
    <scope>NUCLEOTIDE SEQUENCE [LARGE SCALE GENOMIC DNA]</scope>
    <source>
        <strain evidence="12">wild type</strain>
    </source>
</reference>
<feature type="disulfide bond" evidence="9">
    <location>
        <begin position="80"/>
        <end position="98"/>
    </location>
</feature>
<evidence type="ECO:0000256" key="8">
    <source>
        <dbReference type="ARBA" id="ARBA00023180"/>
    </source>
</evidence>
<evidence type="ECO:0000256" key="4">
    <source>
        <dbReference type="ARBA" id="ARBA00022989"/>
    </source>
</evidence>
<evidence type="ECO:0000256" key="7">
    <source>
        <dbReference type="ARBA" id="ARBA00023170"/>
    </source>
</evidence>
<dbReference type="OMA" id="IDCGFCA"/>
<keyword evidence="7" id="KW-0675">Receptor</keyword>
<keyword evidence="5" id="KW-0472">Membrane</keyword>
<dbReference type="PRINTS" id="PR00261">
    <property type="entry name" value="LDLRECEPTOR"/>
</dbReference>
<name>H2XUN8_CIOIN</name>
<keyword evidence="11" id="KW-0732">Signal</keyword>
<feature type="signal peptide" evidence="11">
    <location>
        <begin position="1"/>
        <end position="25"/>
    </location>
</feature>
<dbReference type="SUPFAM" id="SSF57424">
    <property type="entry name" value="LDL receptor-like module"/>
    <property type="match status" value="4"/>
</dbReference>
<reference evidence="12" key="3">
    <citation type="submission" date="2025-08" db="UniProtKB">
        <authorList>
            <consortium name="Ensembl"/>
        </authorList>
    </citation>
    <scope>IDENTIFICATION</scope>
</reference>
<evidence type="ECO:0000313" key="12">
    <source>
        <dbReference type="Ensembl" id="ENSCINP00000033372.1"/>
    </source>
</evidence>
<reference evidence="12" key="4">
    <citation type="submission" date="2025-09" db="UniProtKB">
        <authorList>
            <consortium name="Ensembl"/>
        </authorList>
    </citation>
    <scope>IDENTIFICATION</scope>
</reference>
<keyword evidence="6 9" id="KW-1015">Disulfide bond</keyword>
<proteinExistence type="predicted"/>
<dbReference type="Ensembl" id="ENSCINT00000032241.1">
    <property type="protein sequence ID" value="ENSCINP00000033372.1"/>
    <property type="gene ID" value="ENSCING00000022067.1"/>
</dbReference>
<dbReference type="InterPro" id="IPR036055">
    <property type="entry name" value="LDL_receptor-like_sf"/>
</dbReference>
<feature type="disulfide bond" evidence="9">
    <location>
        <begin position="73"/>
        <end position="85"/>
    </location>
</feature>
<protein>
    <submittedName>
        <fullName evidence="12">Uncharacterized protein</fullName>
    </submittedName>
</protein>
<comment type="subcellular location">
    <subcellularLocation>
        <location evidence="1">Membrane</location>
        <topology evidence="1">Single-pass membrane protein</topology>
    </subcellularLocation>
</comment>
<comment type="caution">
    <text evidence="9">Lacks conserved residue(s) required for the propagation of feature annotation.</text>
</comment>
<dbReference type="InParanoid" id="H2XUN8"/>
<evidence type="ECO:0000256" key="10">
    <source>
        <dbReference type="SAM" id="MobiDB-lite"/>
    </source>
</evidence>
<dbReference type="EMBL" id="EAAA01001864">
    <property type="status" value="NOT_ANNOTATED_CDS"/>
    <property type="molecule type" value="Genomic_DNA"/>
</dbReference>
<feature type="disulfide bond" evidence="9">
    <location>
        <begin position="132"/>
        <end position="147"/>
    </location>
</feature>
<dbReference type="PANTHER" id="PTHR22722:SF5">
    <property type="entry name" value="LOW-DENSITY LIPOPROTEIN RECEPTOR-RELATED PROTEIN 1B"/>
    <property type="match status" value="1"/>
</dbReference>
<evidence type="ECO:0000256" key="1">
    <source>
        <dbReference type="ARBA" id="ARBA00004167"/>
    </source>
</evidence>
<keyword evidence="2" id="KW-0812">Transmembrane</keyword>
<evidence type="ECO:0000256" key="2">
    <source>
        <dbReference type="ARBA" id="ARBA00022692"/>
    </source>
</evidence>
<dbReference type="FunFam" id="4.10.400.10:FF:000062">
    <property type="entry name" value="Terribly reduced optic lobes, isoform AI"/>
    <property type="match status" value="1"/>
</dbReference>
<dbReference type="InterPro" id="IPR023415">
    <property type="entry name" value="LDLR_class-A_CS"/>
</dbReference>
<evidence type="ECO:0000256" key="5">
    <source>
        <dbReference type="ARBA" id="ARBA00023136"/>
    </source>
</evidence>
<feature type="disulfide bond" evidence="9">
    <location>
        <begin position="53"/>
        <end position="68"/>
    </location>
</feature>
<feature type="disulfide bond" evidence="9">
    <location>
        <begin position="152"/>
        <end position="164"/>
    </location>
</feature>
<dbReference type="PROSITE" id="PS50068">
    <property type="entry name" value="LDLRA_2"/>
    <property type="match status" value="4"/>
</dbReference>
<organism evidence="12 13">
    <name type="scientific">Ciona intestinalis</name>
    <name type="common">Transparent sea squirt</name>
    <name type="synonym">Ascidia intestinalis</name>
    <dbReference type="NCBI Taxonomy" id="7719"/>
    <lineage>
        <taxon>Eukaryota</taxon>
        <taxon>Metazoa</taxon>
        <taxon>Chordata</taxon>
        <taxon>Tunicata</taxon>
        <taxon>Ascidiacea</taxon>
        <taxon>Phlebobranchia</taxon>
        <taxon>Cionidae</taxon>
        <taxon>Ciona</taxon>
    </lineage>
</organism>
<dbReference type="CDD" id="cd00112">
    <property type="entry name" value="LDLa"/>
    <property type="match status" value="4"/>
</dbReference>
<dbReference type="Proteomes" id="UP000008144">
    <property type="component" value="Chromosome 4"/>
</dbReference>
<evidence type="ECO:0000256" key="3">
    <source>
        <dbReference type="ARBA" id="ARBA00022737"/>
    </source>
</evidence>
<feature type="disulfide bond" evidence="9">
    <location>
        <begin position="92"/>
        <end position="107"/>
    </location>
</feature>
<dbReference type="PANTHER" id="PTHR22722">
    <property type="entry name" value="LOW-DENSITY LIPOPROTEIN RECEPTOR-RELATED PROTEIN 2-RELATED"/>
    <property type="match status" value="1"/>
</dbReference>
<evidence type="ECO:0000256" key="11">
    <source>
        <dbReference type="SAM" id="SignalP"/>
    </source>
</evidence>
<feature type="disulfide bond" evidence="9">
    <location>
        <begin position="120"/>
        <end position="138"/>
    </location>
</feature>
<dbReference type="InterPro" id="IPR051221">
    <property type="entry name" value="LDLR-related"/>
</dbReference>
<dbReference type="STRING" id="7719.ENSCINP00000033372"/>
<sequence>MNNSYTPKAWIIFCLAIITIVCVTSMPECKCKRKQFACSVSNKCTCIPVAWKCDGDTDCGDASDEMDCVIPTCRPSSFQCDNGKCIMAEWKCDGENDCGDDSDEVSCPIQPCDESTEKTCGSGDCVPKRWWCDGDEDCSDGSDETDCNRRTCGGTEYACTSGECVSSAFNCDGDFDCRDGSDEECEEPADPDVIPSNSNFTAC</sequence>
<keyword evidence="3" id="KW-0677">Repeat</keyword>
<evidence type="ECO:0000256" key="9">
    <source>
        <dbReference type="PROSITE-ProRule" id="PRU00124"/>
    </source>
</evidence>
<keyword evidence="13" id="KW-1185">Reference proteome</keyword>